<feature type="signal peptide" evidence="1">
    <location>
        <begin position="1"/>
        <end position="23"/>
    </location>
</feature>
<evidence type="ECO:0000256" key="1">
    <source>
        <dbReference type="SAM" id="SignalP"/>
    </source>
</evidence>
<accession>K2GF29</accession>
<dbReference type="CDD" id="cd06782">
    <property type="entry name" value="cpPDZ_CPP-like"/>
    <property type="match status" value="1"/>
</dbReference>
<dbReference type="PANTHER" id="PTHR32060:SF30">
    <property type="entry name" value="CARBOXY-TERMINAL PROCESSING PROTEASE CTPA"/>
    <property type="match status" value="1"/>
</dbReference>
<dbReference type="InterPro" id="IPR005151">
    <property type="entry name" value="Tail-specific_protease"/>
</dbReference>
<proteinExistence type="predicted"/>
<dbReference type="Gene3D" id="3.30.750.44">
    <property type="match status" value="1"/>
</dbReference>
<evidence type="ECO:0000259" key="3">
    <source>
        <dbReference type="SMART" id="SM00245"/>
    </source>
</evidence>
<dbReference type="EC" id="3.4.21.102" evidence="4"/>
<gene>
    <name evidence="4" type="primary">ctpA</name>
    <name evidence="4" type="ORF">ACD_2C00265G0004</name>
</gene>
<dbReference type="InterPro" id="IPR001478">
    <property type="entry name" value="PDZ"/>
</dbReference>
<evidence type="ECO:0000259" key="2">
    <source>
        <dbReference type="SMART" id="SM00228"/>
    </source>
</evidence>
<dbReference type="Pfam" id="PF03572">
    <property type="entry name" value="Peptidase_S41"/>
    <property type="match status" value="1"/>
</dbReference>
<dbReference type="InterPro" id="IPR029045">
    <property type="entry name" value="ClpP/crotonase-like_dom_sf"/>
</dbReference>
<dbReference type="SMART" id="SM00245">
    <property type="entry name" value="TSPc"/>
    <property type="match status" value="1"/>
</dbReference>
<dbReference type="EMBL" id="AMFJ01000265">
    <property type="protein sequence ID" value="EKE28914.1"/>
    <property type="molecule type" value="Genomic_DNA"/>
</dbReference>
<feature type="domain" description="PDZ" evidence="2">
    <location>
        <begin position="234"/>
        <end position="307"/>
    </location>
</feature>
<dbReference type="GO" id="GO:0004252">
    <property type="term" value="F:serine-type endopeptidase activity"/>
    <property type="evidence" value="ECO:0007669"/>
    <property type="project" value="UniProtKB-EC"/>
</dbReference>
<comment type="caution">
    <text evidence="4">The sequence shown here is derived from an EMBL/GenBank/DDBJ whole genome shotgun (WGS) entry which is preliminary data.</text>
</comment>
<keyword evidence="1" id="KW-0732">Signal</keyword>
<dbReference type="SUPFAM" id="SSF52096">
    <property type="entry name" value="ClpP/crotonase"/>
    <property type="match status" value="1"/>
</dbReference>
<reference evidence="4" key="1">
    <citation type="journal article" date="2012" name="Science">
        <title>Fermentation, hydrogen, and sulfur metabolism in multiple uncultivated bacterial phyla.</title>
        <authorList>
            <person name="Wrighton K.C."/>
            <person name="Thomas B.C."/>
            <person name="Sharon I."/>
            <person name="Miller C.S."/>
            <person name="Castelle C.J."/>
            <person name="VerBerkmoes N.C."/>
            <person name="Wilkins M.J."/>
            <person name="Hettich R.L."/>
            <person name="Lipton M.S."/>
            <person name="Williams K.H."/>
            <person name="Long P.E."/>
            <person name="Banfield J.F."/>
        </authorList>
    </citation>
    <scope>NUCLEOTIDE SEQUENCE [LARGE SCALE GENOMIC DNA]</scope>
</reference>
<dbReference type="AlphaFoldDB" id="K2GF29"/>
<sequence length="523" mass="61474">MSKLMKKISIILLLILSTSLVNADDTKVWDYLNNQNFTESQKDKNLTMQGLFLLYFNAIWEWIPESYKDIELKFKNINKWTPIHDALQKWVYLDLIKNRPIDLQLSKTAPQSFFAKLIKTNFDLDLKYDTSSPIKLRYFLDIMSILKDASNAPDPTWTPVTNNYEIENISNFPILNDVYQKLKSQHYDSSKFKDEELIHGAIKWMADAAWDKYTTYFPPIEAKNFTDSLNWNFEGIWANVDMEKPWIFVIISPLKGSPAEKAWIKAWDQVTKIDSFEVTDKVTLQEAVSKVKWPAGTTVTLTILRAGKTLEIKVTRQKINIPNVEYSVLPNWDNYFHISTFWEWVAKTFSWYVSDLAKSNPAHKTIIDLRSNPGWSLEEVSDMLEFFVPKWKSVVNIKYKNYSSDTLALWNKWFSFLNRRVIILINKWSASASEIMAWTIKDYMWDDVRIIWEQSYGKGSVQSLDDYSDGSSFKYTIAKWFTGKTQTWIDWAWIKPDIEVVFDEAQYKNWIDNQLEYAKSLGY</sequence>
<name>K2GF29_9BACT</name>
<dbReference type="InterPro" id="IPR036034">
    <property type="entry name" value="PDZ_sf"/>
</dbReference>
<dbReference type="GO" id="GO:0006508">
    <property type="term" value="P:proteolysis"/>
    <property type="evidence" value="ECO:0007669"/>
    <property type="project" value="InterPro"/>
</dbReference>
<dbReference type="GO" id="GO:0007165">
    <property type="term" value="P:signal transduction"/>
    <property type="evidence" value="ECO:0007669"/>
    <property type="project" value="TreeGrafter"/>
</dbReference>
<protein>
    <submittedName>
        <fullName evidence="4">CtpA</fullName>
        <ecNumber evidence="4">3.4.21.102</ecNumber>
    </submittedName>
</protein>
<keyword evidence="4" id="KW-0378">Hydrolase</keyword>
<evidence type="ECO:0000313" key="4">
    <source>
        <dbReference type="EMBL" id="EKE28914.1"/>
    </source>
</evidence>
<feature type="chain" id="PRO_5017382749" evidence="1">
    <location>
        <begin position="24"/>
        <end position="523"/>
    </location>
</feature>
<feature type="domain" description="Tail specific protease" evidence="3">
    <location>
        <begin position="307"/>
        <end position="501"/>
    </location>
</feature>
<dbReference type="Gene3D" id="3.90.226.10">
    <property type="entry name" value="2-enoyl-CoA Hydratase, Chain A, domain 1"/>
    <property type="match status" value="1"/>
</dbReference>
<organism evidence="4">
    <name type="scientific">uncultured bacterium</name>
    <name type="common">gcode 4</name>
    <dbReference type="NCBI Taxonomy" id="1234023"/>
    <lineage>
        <taxon>Bacteria</taxon>
        <taxon>environmental samples</taxon>
    </lineage>
</organism>
<dbReference type="PANTHER" id="PTHR32060">
    <property type="entry name" value="TAIL-SPECIFIC PROTEASE"/>
    <property type="match status" value="1"/>
</dbReference>
<dbReference type="Gene3D" id="2.30.42.10">
    <property type="match status" value="1"/>
</dbReference>
<dbReference type="SMART" id="SM00228">
    <property type="entry name" value="PDZ"/>
    <property type="match status" value="1"/>
</dbReference>
<dbReference type="SUPFAM" id="SSF50156">
    <property type="entry name" value="PDZ domain-like"/>
    <property type="match status" value="1"/>
</dbReference>
<dbReference type="Pfam" id="PF13180">
    <property type="entry name" value="PDZ_2"/>
    <property type="match status" value="1"/>
</dbReference>
<dbReference type="GO" id="GO:0030288">
    <property type="term" value="C:outer membrane-bounded periplasmic space"/>
    <property type="evidence" value="ECO:0007669"/>
    <property type="project" value="TreeGrafter"/>
</dbReference>